<dbReference type="RefSeq" id="WP_126620486.1">
    <property type="nucleotide sequence ID" value="NZ_JBHUCY010000011.1"/>
</dbReference>
<accession>A0A3S0KUI9</accession>
<dbReference type="OrthoDB" id="1646880at2"/>
<comment type="caution">
    <text evidence="1">The sequence shown here is derived from an EMBL/GenBank/DDBJ whole genome shotgun (WGS) entry which is preliminary data.</text>
</comment>
<dbReference type="EMBL" id="RXMA01000045">
    <property type="protein sequence ID" value="RTR13445.1"/>
    <property type="molecule type" value="Genomic_DNA"/>
</dbReference>
<proteinExistence type="predicted"/>
<dbReference type="Gene3D" id="3.40.50.2300">
    <property type="match status" value="1"/>
</dbReference>
<name>A0A3S0KUI9_9PROT</name>
<dbReference type="SUPFAM" id="SSF52172">
    <property type="entry name" value="CheY-like"/>
    <property type="match status" value="1"/>
</dbReference>
<dbReference type="AlphaFoldDB" id="A0A3S0KUI9"/>
<dbReference type="Proteomes" id="UP000277007">
    <property type="component" value="Unassembled WGS sequence"/>
</dbReference>
<protein>
    <submittedName>
        <fullName evidence="1">Uncharacterized protein</fullName>
    </submittedName>
</protein>
<evidence type="ECO:0000313" key="2">
    <source>
        <dbReference type="Proteomes" id="UP000277007"/>
    </source>
</evidence>
<organism evidence="1 2">
    <name type="scientific">Azospirillum griseum</name>
    <dbReference type="NCBI Taxonomy" id="2496639"/>
    <lineage>
        <taxon>Bacteria</taxon>
        <taxon>Pseudomonadati</taxon>
        <taxon>Pseudomonadota</taxon>
        <taxon>Alphaproteobacteria</taxon>
        <taxon>Rhodospirillales</taxon>
        <taxon>Azospirillaceae</taxon>
        <taxon>Azospirillum</taxon>
    </lineage>
</organism>
<dbReference type="InterPro" id="IPR011006">
    <property type="entry name" value="CheY-like_superfamily"/>
</dbReference>
<keyword evidence="2" id="KW-1185">Reference proteome</keyword>
<sequence length="141" mass="16417">MDILIIEDQRDHADFISKLIRRHVPAAEVTIVGTLDAGFAMDNTSRRHDVAVVDLLLAENFSAQHLKPDQIQMVDGVRLSEWIFKQELCRKFLFITASDQIDLLKKYEFGGLEMDRKFLKKTDEEYPDELVKIVKEFMDMN</sequence>
<gene>
    <name evidence="1" type="ORF">EJ903_24645</name>
</gene>
<evidence type="ECO:0000313" key="1">
    <source>
        <dbReference type="EMBL" id="RTR13445.1"/>
    </source>
</evidence>
<reference evidence="1 2" key="1">
    <citation type="submission" date="2018-12" db="EMBL/GenBank/DDBJ databases">
        <authorList>
            <person name="Yang Y."/>
        </authorList>
    </citation>
    <scope>NUCLEOTIDE SEQUENCE [LARGE SCALE GENOMIC DNA]</scope>
    <source>
        <strain evidence="1 2">L-25-5w-1</strain>
    </source>
</reference>